<dbReference type="Pfam" id="PF01471">
    <property type="entry name" value="PG_binding_1"/>
    <property type="match status" value="2"/>
</dbReference>
<dbReference type="EMBL" id="BAABIM010000002">
    <property type="protein sequence ID" value="GAA4685637.1"/>
    <property type="molecule type" value="Genomic_DNA"/>
</dbReference>
<evidence type="ECO:0000313" key="5">
    <source>
        <dbReference type="Proteomes" id="UP001500621"/>
    </source>
</evidence>
<dbReference type="InterPro" id="IPR017853">
    <property type="entry name" value="GH"/>
</dbReference>
<dbReference type="InterPro" id="IPR036365">
    <property type="entry name" value="PGBD-like_sf"/>
</dbReference>
<evidence type="ECO:0000259" key="3">
    <source>
        <dbReference type="Pfam" id="PF08924"/>
    </source>
</evidence>
<dbReference type="Proteomes" id="UP001500621">
    <property type="component" value="Unassembled WGS sequence"/>
</dbReference>
<dbReference type="RefSeq" id="WP_345266073.1">
    <property type="nucleotide sequence ID" value="NZ_BAABIM010000002.1"/>
</dbReference>
<dbReference type="InterPro" id="IPR015020">
    <property type="entry name" value="Rv2525c-like_Glyco_Hydro-like"/>
</dbReference>
<accession>A0ABP8WBR1</accession>
<organism evidence="4 5">
    <name type="scientific">Nocardioides nanhaiensis</name>
    <dbReference type="NCBI Taxonomy" id="1476871"/>
    <lineage>
        <taxon>Bacteria</taxon>
        <taxon>Bacillati</taxon>
        <taxon>Actinomycetota</taxon>
        <taxon>Actinomycetes</taxon>
        <taxon>Propionibacteriales</taxon>
        <taxon>Nocardioidaceae</taxon>
        <taxon>Nocardioides</taxon>
    </lineage>
</organism>
<feature type="chain" id="PRO_5046887094" description="DUF1906 domain-containing protein" evidence="1">
    <location>
        <begin position="22"/>
        <end position="466"/>
    </location>
</feature>
<reference evidence="5" key="1">
    <citation type="journal article" date="2019" name="Int. J. Syst. Evol. Microbiol.">
        <title>The Global Catalogue of Microorganisms (GCM) 10K type strain sequencing project: providing services to taxonomists for standard genome sequencing and annotation.</title>
        <authorList>
            <consortium name="The Broad Institute Genomics Platform"/>
            <consortium name="The Broad Institute Genome Sequencing Center for Infectious Disease"/>
            <person name="Wu L."/>
            <person name="Ma J."/>
        </authorList>
    </citation>
    <scope>NUCLEOTIDE SEQUENCE [LARGE SCALE GENOMIC DNA]</scope>
    <source>
        <strain evidence="5">JCM 18127</strain>
    </source>
</reference>
<feature type="signal peptide" evidence="1">
    <location>
        <begin position="1"/>
        <end position="21"/>
    </location>
</feature>
<comment type="caution">
    <text evidence="4">The sequence shown here is derived from an EMBL/GenBank/DDBJ whole genome shotgun (WGS) entry which is preliminary data.</text>
</comment>
<proteinExistence type="predicted"/>
<dbReference type="InterPro" id="IPR002477">
    <property type="entry name" value="Peptidoglycan-bd-like"/>
</dbReference>
<evidence type="ECO:0000259" key="2">
    <source>
        <dbReference type="Pfam" id="PF01471"/>
    </source>
</evidence>
<name>A0ABP8WBR1_9ACTN</name>
<dbReference type="Pfam" id="PF08924">
    <property type="entry name" value="Rv2525c_GlyHyd-like"/>
    <property type="match status" value="1"/>
</dbReference>
<dbReference type="Gene3D" id="3.20.20.80">
    <property type="entry name" value="Glycosidases"/>
    <property type="match status" value="1"/>
</dbReference>
<evidence type="ECO:0008006" key="6">
    <source>
        <dbReference type="Google" id="ProtNLM"/>
    </source>
</evidence>
<dbReference type="InterPro" id="IPR036366">
    <property type="entry name" value="PGBDSf"/>
</dbReference>
<dbReference type="Gene3D" id="1.10.101.10">
    <property type="entry name" value="PGBD-like superfamily/PGBD"/>
    <property type="match status" value="2"/>
</dbReference>
<keyword evidence="5" id="KW-1185">Reference proteome</keyword>
<protein>
    <recommendedName>
        <fullName evidence="6">DUF1906 domain-containing protein</fullName>
    </recommendedName>
</protein>
<dbReference type="SUPFAM" id="SSF47090">
    <property type="entry name" value="PGBD-like"/>
    <property type="match status" value="2"/>
</dbReference>
<feature type="domain" description="Peptidoglycan binding-like" evidence="2">
    <location>
        <begin position="333"/>
        <end position="372"/>
    </location>
</feature>
<sequence length="466" mass="49910">MPRLPLATPLAALALAAGLMAAPSTAAAPASAPAAAAVAAPTAARAANPVTPGNFTGFGFDQCLAPTQKSMNRWWLHSPYQAVGIYISGDSRACRSQPNLTPAWISRQLAIGWRLLPIILGPQASCQPRFPRYADDFRINPTPGRNGQYSVARKQGRTEAVKNAADAKRLGIAPGSTLWYDLEGFNLGDTRCRESALAFVSGWSVQTKKLGFRTGMYSSASSGIKMLDDARRAGRTDVTLPEFIWLARWDGIANTSSTYITNDGWRPGGRMKQYLGGHDEVHGGVRINIDSNYLDLGTGSRALPENRCGGTRIGFPDYTPLRPPKAGRTSPAPLVKAMQCLLKEHGVYAGAISGSYDAATRTAVNAWQARTGATRSMWWSRANWMSAFAAGPSGATQVVKFGSYGPHVRRVQRALNAASPTTKLVPTGTADTRTSNAIKAWQRTVGLPPTGVINSRGWALLRAAKR</sequence>
<feature type="domain" description="Peptidoglycan binding-like" evidence="2">
    <location>
        <begin position="405"/>
        <end position="461"/>
    </location>
</feature>
<evidence type="ECO:0000256" key="1">
    <source>
        <dbReference type="SAM" id="SignalP"/>
    </source>
</evidence>
<keyword evidence="1" id="KW-0732">Signal</keyword>
<dbReference type="SUPFAM" id="SSF51445">
    <property type="entry name" value="(Trans)glycosidases"/>
    <property type="match status" value="1"/>
</dbReference>
<evidence type="ECO:0000313" key="4">
    <source>
        <dbReference type="EMBL" id="GAA4685637.1"/>
    </source>
</evidence>
<feature type="domain" description="Rv2525c-like glycoside hydrolase-like" evidence="3">
    <location>
        <begin position="74"/>
        <end position="293"/>
    </location>
</feature>
<gene>
    <name evidence="4" type="ORF">GCM10023226_24060</name>
</gene>